<comment type="similarity">
    <text evidence="13">Belongs to the methyltransferase superfamily. Trimethylguanosine synthase family.</text>
</comment>
<protein>
    <recommendedName>
        <fullName evidence="4">Trimethylguanosine synthase</fullName>
    </recommendedName>
    <alternativeName>
        <fullName evidence="18">Cap-specific guanine-N(2) methyltransferase</fullName>
    </alternativeName>
    <alternativeName>
        <fullName evidence="21">Nuclear receptor coactivator 6-interacting protein</fullName>
    </alternativeName>
    <alternativeName>
        <fullName evidence="22">PRIP-interacting protein with methyltransferase motif</fullName>
    </alternativeName>
</protein>
<comment type="catalytic activity">
    <reaction evidence="16">
        <text>a 5'-end (N(2),N(7)-dimethyl 5'-triphosphoguanosine)-ribonucleoside in snRNA + S-adenosyl-L-methionine = a 5'-end (N(2),N(2),N(7)-trimethyl 5'-triphosphoguanosine)-ribonucleoside in snRNA + S-adenosyl-L-homocysteine + H(+)</text>
        <dbReference type="Rhea" id="RHEA:78479"/>
        <dbReference type="Rhea" id="RHEA-COMP:19087"/>
        <dbReference type="Rhea" id="RHEA-COMP:19089"/>
        <dbReference type="ChEBI" id="CHEBI:15378"/>
        <dbReference type="ChEBI" id="CHEBI:57856"/>
        <dbReference type="ChEBI" id="CHEBI:59789"/>
        <dbReference type="ChEBI" id="CHEBI:167623"/>
        <dbReference type="ChEBI" id="CHEBI:172880"/>
    </reaction>
    <physiologicalReaction direction="left-to-right" evidence="16">
        <dbReference type="Rhea" id="RHEA:78480"/>
    </physiologicalReaction>
</comment>
<evidence type="ECO:0000256" key="3">
    <source>
        <dbReference type="ARBA" id="ARBA00004604"/>
    </source>
</evidence>
<evidence type="ECO:0000256" key="4">
    <source>
        <dbReference type="ARBA" id="ARBA00018517"/>
    </source>
</evidence>
<comment type="catalytic activity">
    <reaction evidence="14">
        <text>a 5'-end (N(2),N(7)-dimethyl 5'-triphosphoguanosine)-ribonucleoside in snoRNA + S-adenosyl-L-methionine = a 5'-end (N(2),N(2),N(7)-trimethyl 5'-triphosphoguanosine)-ribonucleoside in snoRNA + S-adenosyl-L-homocysteine + H(+)</text>
        <dbReference type="Rhea" id="RHEA:78507"/>
        <dbReference type="Rhea" id="RHEA-COMP:19088"/>
        <dbReference type="Rhea" id="RHEA-COMP:19090"/>
        <dbReference type="ChEBI" id="CHEBI:15378"/>
        <dbReference type="ChEBI" id="CHEBI:57856"/>
        <dbReference type="ChEBI" id="CHEBI:59789"/>
        <dbReference type="ChEBI" id="CHEBI:167623"/>
        <dbReference type="ChEBI" id="CHEBI:172880"/>
    </reaction>
    <physiologicalReaction direction="left-to-right" evidence="14">
        <dbReference type="Rhea" id="RHEA:78508"/>
    </physiologicalReaction>
</comment>
<dbReference type="PANTHER" id="PTHR14741:SF32">
    <property type="entry name" value="TRIMETHYLGUANOSINE SYNTHASE"/>
    <property type="match status" value="1"/>
</dbReference>
<feature type="compositionally biased region" description="Polar residues" evidence="23">
    <location>
        <begin position="313"/>
        <end position="323"/>
    </location>
</feature>
<comment type="catalytic activity">
    <reaction evidence="15">
        <text>a 5'-end (N(7)-methyl 5'-triphosphoguanosine)-ribonucleoside in snoRNA + S-adenosyl-L-methionine = a 5'-end (N(2),N(7)-dimethyl 5'-triphosphoguanosine)-ribonucleoside in snoRNA + S-adenosyl-L-homocysteine + H(+)</text>
        <dbReference type="Rhea" id="RHEA:78475"/>
        <dbReference type="Rhea" id="RHEA-COMP:19086"/>
        <dbReference type="Rhea" id="RHEA-COMP:19088"/>
        <dbReference type="ChEBI" id="CHEBI:15378"/>
        <dbReference type="ChEBI" id="CHEBI:57856"/>
        <dbReference type="ChEBI" id="CHEBI:59789"/>
        <dbReference type="ChEBI" id="CHEBI:156461"/>
        <dbReference type="ChEBI" id="CHEBI:172880"/>
    </reaction>
    <physiologicalReaction direction="left-to-right" evidence="15">
        <dbReference type="Rhea" id="RHEA:78476"/>
    </physiologicalReaction>
</comment>
<keyword evidence="7" id="KW-0489">Methyltransferase</keyword>
<dbReference type="GO" id="GO:0015030">
    <property type="term" value="C:Cajal body"/>
    <property type="evidence" value="ECO:0007669"/>
    <property type="project" value="UniProtKB-SubCell"/>
</dbReference>
<evidence type="ECO:0000256" key="9">
    <source>
        <dbReference type="ARBA" id="ARBA00022691"/>
    </source>
</evidence>
<sequence length="783" mass="87341">MICKGTWDVVAVADIFFSHGDERETTHCLCSRAFVNDRELYRSDFKSIQDNLADDSLREEDDTVSLGHCSEDEEECEIDEETQLMASLGLPVQFASSSAQRRDQKVCNSSQKVRKKKNDQHLAVSPETSSTTEPEESDPSAPAETCDLSEASREPELAVSQEAWERYWAQHGEGLLWQSWLEKHPESTSCTAAPPWDSPDTSEEWEHHASQTYLLYWEQFSYWTSQGWTVDTSNTTEAAGSADVEVQEPATHSTGDSEGAGGSEERELCVHDVIQQISELSLLVEGAGNDSSQKSPGRKCAKEPCDGDDPERTSTSNNGSTDSVDSKENSSHLKTGQRLRSTNASNGEDDEPPENKQAKIKRSHELDVEESPATNTEEAWDSLGLKRSSEHRFKGVLKFRPGHAGPGGWKRPGGRKAACKINKHIFFPDDKEACQPQTSRTLSKVQAFLSRVRETNEDATDACSPDPHFQHLHPDVEMDTKPFHSLVLEEEEQQDFPDPTVEPKLHGTVQQASEPEQKEDNQCTRELCNLEIPDYLLPVPPSSVDGVEKGKNSKKKKKAKKRRADVEMPPEVAAEPELAKYWAQRYRLFSRFDEGIKLDYEGWFSVTPEKIAEHIAQRVLNSFDCQLIIDAFCGVGGNAIQFALTGKRVIAIDIDPGRLALAQHNAQVYGVAQSIEFLHGDFLQLAPCLRADVVFLSPPWGGPEYLSADVFDIKTMMTPDGFEIFRLSQMISDNIVYFLPRNADMEQIASLAGPGGKVEVEQNFLNNKLKTITAYFGNLIKAH</sequence>
<evidence type="ECO:0000256" key="18">
    <source>
        <dbReference type="ARBA" id="ARBA00049790"/>
    </source>
</evidence>
<comment type="subcellular location">
    <subcellularLocation>
        <location evidence="2">Cytoplasm</location>
    </subcellularLocation>
    <subcellularLocation>
        <location evidence="1">Nucleus</location>
        <location evidence="1">Cajal body</location>
    </subcellularLocation>
    <subcellularLocation>
        <location evidence="3">Nucleus</location>
        <location evidence="3">Nucleolus</location>
    </subcellularLocation>
</comment>
<evidence type="ECO:0000256" key="19">
    <source>
        <dbReference type="ARBA" id="ARBA00057179"/>
    </source>
</evidence>
<name>A0AAY4A6R4_9TELE</name>
<comment type="catalytic activity">
    <reaction evidence="17">
        <text>a 5'-end (N(7)-methyl 5'-triphosphoguanosine)-ribonucleoside in snRNA + S-adenosyl-L-methionine = a 5'-end (N(2),N(7)-dimethyl 5'-triphosphoguanosine)-ribonucleoside in snRNA + S-adenosyl-L-homocysteine + H(+)</text>
        <dbReference type="Rhea" id="RHEA:78471"/>
        <dbReference type="Rhea" id="RHEA-COMP:19085"/>
        <dbReference type="Rhea" id="RHEA-COMP:19087"/>
        <dbReference type="ChEBI" id="CHEBI:15378"/>
        <dbReference type="ChEBI" id="CHEBI:57856"/>
        <dbReference type="ChEBI" id="CHEBI:59789"/>
        <dbReference type="ChEBI" id="CHEBI:156461"/>
        <dbReference type="ChEBI" id="CHEBI:172880"/>
    </reaction>
    <physiologicalReaction direction="left-to-right" evidence="17">
        <dbReference type="Rhea" id="RHEA:78472"/>
    </physiologicalReaction>
</comment>
<evidence type="ECO:0000256" key="20">
    <source>
        <dbReference type="ARBA" id="ARBA00064494"/>
    </source>
</evidence>
<evidence type="ECO:0000256" key="5">
    <source>
        <dbReference type="ARBA" id="ARBA00022490"/>
    </source>
</evidence>
<proteinExistence type="inferred from homology"/>
<dbReference type="Gene3D" id="3.40.50.150">
    <property type="entry name" value="Vaccinia Virus protein VP39"/>
    <property type="match status" value="1"/>
</dbReference>
<reference evidence="24" key="3">
    <citation type="submission" date="2025-09" db="UniProtKB">
        <authorList>
            <consortium name="Ensembl"/>
        </authorList>
    </citation>
    <scope>IDENTIFICATION</scope>
</reference>
<reference evidence="24 25" key="1">
    <citation type="submission" date="2020-06" db="EMBL/GenBank/DDBJ databases">
        <authorList>
            <consortium name="Wellcome Sanger Institute Data Sharing"/>
        </authorList>
    </citation>
    <scope>NUCLEOTIDE SEQUENCE [LARGE SCALE GENOMIC DNA]</scope>
</reference>
<organism evidence="24 25">
    <name type="scientific">Denticeps clupeoides</name>
    <name type="common">denticle herring</name>
    <dbReference type="NCBI Taxonomy" id="299321"/>
    <lineage>
        <taxon>Eukaryota</taxon>
        <taxon>Metazoa</taxon>
        <taxon>Chordata</taxon>
        <taxon>Craniata</taxon>
        <taxon>Vertebrata</taxon>
        <taxon>Euteleostomi</taxon>
        <taxon>Actinopterygii</taxon>
        <taxon>Neopterygii</taxon>
        <taxon>Teleostei</taxon>
        <taxon>Clupei</taxon>
        <taxon>Clupeiformes</taxon>
        <taxon>Denticipitoidei</taxon>
        <taxon>Denticipitidae</taxon>
        <taxon>Denticeps</taxon>
    </lineage>
</organism>
<dbReference type="GO" id="GO:0005730">
    <property type="term" value="C:nucleolus"/>
    <property type="evidence" value="ECO:0007669"/>
    <property type="project" value="UniProtKB-SubCell"/>
</dbReference>
<dbReference type="InterPro" id="IPR019012">
    <property type="entry name" value="RNA_cap_Gua-N2-MeTrfase"/>
</dbReference>
<dbReference type="InterPro" id="IPR029063">
    <property type="entry name" value="SAM-dependent_MTases_sf"/>
</dbReference>
<evidence type="ECO:0000256" key="7">
    <source>
        <dbReference type="ARBA" id="ARBA00022603"/>
    </source>
</evidence>
<gene>
    <name evidence="24" type="primary">LYN</name>
</gene>
<feature type="region of interest" description="Disordered" evidence="23">
    <location>
        <begin position="490"/>
        <end position="522"/>
    </location>
</feature>
<keyword evidence="9" id="KW-0949">S-adenosyl-L-methionine</keyword>
<evidence type="ECO:0000256" key="22">
    <source>
        <dbReference type="ARBA" id="ARBA00081504"/>
    </source>
</evidence>
<evidence type="ECO:0000256" key="12">
    <source>
        <dbReference type="ARBA" id="ARBA00023242"/>
    </source>
</evidence>
<evidence type="ECO:0000256" key="17">
    <source>
        <dbReference type="ARBA" id="ARBA00049075"/>
    </source>
</evidence>
<dbReference type="Ensembl" id="ENSDCDT00010002990.1">
    <property type="protein sequence ID" value="ENSDCDP00010002876.1"/>
    <property type="gene ID" value="ENSDCDG00010001353.1"/>
</dbReference>
<feature type="region of interest" description="Disordered" evidence="23">
    <location>
        <begin position="539"/>
        <end position="568"/>
    </location>
</feature>
<keyword evidence="25" id="KW-1185">Reference proteome</keyword>
<dbReference type="FunFam" id="3.40.50.150:FF:000066">
    <property type="entry name" value="Trimethylguanosine synthase 1"/>
    <property type="match status" value="1"/>
</dbReference>
<evidence type="ECO:0000256" key="16">
    <source>
        <dbReference type="ARBA" id="ARBA00048763"/>
    </source>
</evidence>
<dbReference type="GeneTree" id="ENSGT00390000018056"/>
<feature type="compositionally biased region" description="Basic residues" evidence="23">
    <location>
        <begin position="552"/>
        <end position="563"/>
    </location>
</feature>
<feature type="compositionally biased region" description="Polar residues" evidence="23">
    <location>
        <begin position="332"/>
        <end position="346"/>
    </location>
</feature>
<dbReference type="Pfam" id="PF09445">
    <property type="entry name" value="Methyltransf_15"/>
    <property type="match status" value="1"/>
</dbReference>
<evidence type="ECO:0000256" key="8">
    <source>
        <dbReference type="ARBA" id="ARBA00022679"/>
    </source>
</evidence>
<evidence type="ECO:0000256" key="10">
    <source>
        <dbReference type="ARBA" id="ARBA00023015"/>
    </source>
</evidence>
<feature type="region of interest" description="Disordered" evidence="23">
    <location>
        <begin position="96"/>
        <end position="157"/>
    </location>
</feature>
<evidence type="ECO:0000256" key="1">
    <source>
        <dbReference type="ARBA" id="ARBA00004408"/>
    </source>
</evidence>
<keyword evidence="10" id="KW-0805">Transcription regulation</keyword>
<keyword evidence="11" id="KW-0804">Transcription</keyword>
<keyword evidence="5" id="KW-0963">Cytoplasm</keyword>
<evidence type="ECO:0000256" key="14">
    <source>
        <dbReference type="ARBA" id="ARBA00047418"/>
    </source>
</evidence>
<comment type="function">
    <text evidence="19">Catalyzes the 2 serial methylation steps for the conversion of the 7-monomethylguanosine (m(7)G) caps of snRNAs and snoRNAs to a 2,2,7-trimethylguanosine (m(2,2,7)G) cap structure. The enzyme is specific for guanine, and N7 methylation must precede N2 methylation. Hypermethylation of the m7G cap of U snRNAs leads to their concentration in nuclear foci, their colocalization with coilin and the formation of canonical Cajal bodies (CBs). Plays a role in transcriptional regulation.</text>
</comment>
<accession>A0AAY4A6R4</accession>
<evidence type="ECO:0000256" key="15">
    <source>
        <dbReference type="ARBA" id="ARBA00048740"/>
    </source>
</evidence>
<keyword evidence="12" id="KW-0539">Nucleus</keyword>
<comment type="subunit">
    <text evidence="20">May form homooligomers. Interacts with CREBBP/CBP, EED/WAIT1, EP300/P300, NCOA6/PRIP, PPARBP/PBP and SMN.</text>
</comment>
<evidence type="ECO:0000256" key="2">
    <source>
        <dbReference type="ARBA" id="ARBA00004496"/>
    </source>
</evidence>
<evidence type="ECO:0000313" key="25">
    <source>
        <dbReference type="Proteomes" id="UP000694580"/>
    </source>
</evidence>
<keyword evidence="8" id="KW-0808">Transferase</keyword>
<feature type="region of interest" description="Disordered" evidence="23">
    <location>
        <begin position="237"/>
        <end position="264"/>
    </location>
</feature>
<dbReference type="Proteomes" id="UP000694580">
    <property type="component" value="Chromosome 4"/>
</dbReference>
<dbReference type="AlphaFoldDB" id="A0AAY4A6R4"/>
<keyword evidence="6" id="KW-0597">Phosphoprotein</keyword>
<evidence type="ECO:0000256" key="21">
    <source>
        <dbReference type="ARBA" id="ARBA00079339"/>
    </source>
</evidence>
<dbReference type="GO" id="GO:0005737">
    <property type="term" value="C:cytoplasm"/>
    <property type="evidence" value="ECO:0007669"/>
    <property type="project" value="UniProtKB-SubCell"/>
</dbReference>
<reference evidence="24" key="2">
    <citation type="submission" date="2025-08" db="UniProtKB">
        <authorList>
            <consortium name="Ensembl"/>
        </authorList>
    </citation>
    <scope>IDENTIFICATION</scope>
</reference>
<dbReference type="CDD" id="cd02440">
    <property type="entry name" value="AdoMet_MTases"/>
    <property type="match status" value="1"/>
</dbReference>
<dbReference type="GO" id="GO:0071164">
    <property type="term" value="F:RNA cap trimethylguanosine synthase activity"/>
    <property type="evidence" value="ECO:0007669"/>
    <property type="project" value="TreeGrafter"/>
</dbReference>
<dbReference type="PANTHER" id="PTHR14741">
    <property type="entry name" value="S-ADENOSYLMETHIONINE-DEPENDENT METHYLTRANSFERASE RELATED"/>
    <property type="match status" value="1"/>
</dbReference>
<evidence type="ECO:0000256" key="6">
    <source>
        <dbReference type="ARBA" id="ARBA00022553"/>
    </source>
</evidence>
<evidence type="ECO:0000313" key="24">
    <source>
        <dbReference type="Ensembl" id="ENSDCDP00010002876.1"/>
    </source>
</evidence>
<evidence type="ECO:0000256" key="13">
    <source>
        <dbReference type="ARBA" id="ARBA00025783"/>
    </source>
</evidence>
<evidence type="ECO:0000256" key="23">
    <source>
        <dbReference type="SAM" id="MobiDB-lite"/>
    </source>
</evidence>
<feature type="region of interest" description="Disordered" evidence="23">
    <location>
        <begin position="287"/>
        <end position="378"/>
    </location>
</feature>
<evidence type="ECO:0000256" key="11">
    <source>
        <dbReference type="ARBA" id="ARBA00023163"/>
    </source>
</evidence>
<dbReference type="SUPFAM" id="SSF53335">
    <property type="entry name" value="S-adenosyl-L-methionine-dependent methyltransferases"/>
    <property type="match status" value="1"/>
</dbReference>